<evidence type="ECO:0000313" key="2">
    <source>
        <dbReference type="Proteomes" id="UP001285835"/>
    </source>
</evidence>
<name>A0AAP6GFN7_AERME</name>
<dbReference type="EMBL" id="JAWZXF010000040">
    <property type="protein sequence ID" value="MDX7924525.1"/>
    <property type="molecule type" value="Genomic_DNA"/>
</dbReference>
<evidence type="ECO:0000313" key="1">
    <source>
        <dbReference type="EMBL" id="MDX7924525.1"/>
    </source>
</evidence>
<dbReference type="AlphaFoldDB" id="A0AAP6GFN7"/>
<comment type="caution">
    <text evidence="1">The sequence shown here is derived from an EMBL/GenBank/DDBJ whole genome shotgun (WGS) entry which is preliminary data.</text>
</comment>
<gene>
    <name evidence="1" type="ORF">SJS82_21690</name>
</gene>
<proteinExistence type="predicted"/>
<organism evidence="1 2">
    <name type="scientific">Aeromonas media</name>
    <dbReference type="NCBI Taxonomy" id="651"/>
    <lineage>
        <taxon>Bacteria</taxon>
        <taxon>Pseudomonadati</taxon>
        <taxon>Pseudomonadota</taxon>
        <taxon>Gammaproteobacteria</taxon>
        <taxon>Aeromonadales</taxon>
        <taxon>Aeromonadaceae</taxon>
        <taxon>Aeromonas</taxon>
    </lineage>
</organism>
<protein>
    <submittedName>
        <fullName evidence="1">Uncharacterized protein</fullName>
    </submittedName>
</protein>
<reference evidence="1" key="1">
    <citation type="submission" date="2023-11" db="EMBL/GenBank/DDBJ databases">
        <title>WGS of Aeromonas in Northern Israel.</title>
        <authorList>
            <person name="Hershko Y."/>
        </authorList>
    </citation>
    <scope>NUCLEOTIDE SEQUENCE</scope>
    <source>
        <strain evidence="1">02297</strain>
    </source>
</reference>
<sequence>MLNHPATLITQFSHTGKTNQDALHKAIGKYLPPMIGGKPASYTKEQIREGLQKAYSDIGRPELYNSIDNLIK</sequence>
<accession>A0AAP6GFN7</accession>
<dbReference type="RefSeq" id="WP_319918271.1">
    <property type="nucleotide sequence ID" value="NZ_JAWZXF010000040.1"/>
</dbReference>
<dbReference type="Proteomes" id="UP001285835">
    <property type="component" value="Unassembled WGS sequence"/>
</dbReference>